<proteinExistence type="predicted"/>
<dbReference type="Gene3D" id="1.10.1040.10">
    <property type="entry name" value="N-(1-d-carboxylethyl)-l-norvaline Dehydrogenase, domain 2"/>
    <property type="match status" value="1"/>
</dbReference>
<dbReference type="Pfam" id="PF00725">
    <property type="entry name" value="3HCDH"/>
    <property type="match status" value="1"/>
</dbReference>
<dbReference type="PANTHER" id="PTHR48075">
    <property type="entry name" value="3-HYDROXYACYL-COA DEHYDROGENASE FAMILY PROTEIN"/>
    <property type="match status" value="1"/>
</dbReference>
<keyword evidence="3" id="KW-1185">Reference proteome</keyword>
<dbReference type="AlphaFoldDB" id="A0A917J3E2"/>
<evidence type="ECO:0000313" key="2">
    <source>
        <dbReference type="EMBL" id="GGH77208.1"/>
    </source>
</evidence>
<feature type="domain" description="3-hydroxyacyl-CoA dehydrogenase C-terminal" evidence="1">
    <location>
        <begin position="126"/>
        <end position="203"/>
    </location>
</feature>
<organism evidence="2 3">
    <name type="scientific">Filimonas zeae</name>
    <dbReference type="NCBI Taxonomy" id="1737353"/>
    <lineage>
        <taxon>Bacteria</taxon>
        <taxon>Pseudomonadati</taxon>
        <taxon>Bacteroidota</taxon>
        <taxon>Chitinophagia</taxon>
        <taxon>Chitinophagales</taxon>
        <taxon>Chitinophagaceae</taxon>
        <taxon>Filimonas</taxon>
    </lineage>
</organism>
<evidence type="ECO:0000313" key="3">
    <source>
        <dbReference type="Proteomes" id="UP000627292"/>
    </source>
</evidence>
<dbReference type="SUPFAM" id="SSF48179">
    <property type="entry name" value="6-phosphogluconate dehydrogenase C-terminal domain-like"/>
    <property type="match status" value="1"/>
</dbReference>
<name>A0A917J3E2_9BACT</name>
<sequence>MTIAVHLSEKQQQEWMRKQTVPVARIIWLNGLTDPGMQEADVLIDLQFTPATDYTQYSLPAIVLVNAVAQTCSQLPAGFIRINAWPGFLERPVTELAAATPESRTNGAMAMQVLGWRYSFAPDVPGFITATVIAMIINEAWFALEEGVSTQAAINTAMKLGTNYPYGPFEWCNSIGAAEVLTLLRVLSATDSRYKPANLLVKNAEQA</sequence>
<protein>
    <recommendedName>
        <fullName evidence="1">3-hydroxyacyl-CoA dehydrogenase C-terminal domain-containing protein</fullName>
    </recommendedName>
</protein>
<accession>A0A917J3E2</accession>
<dbReference type="Proteomes" id="UP000627292">
    <property type="component" value="Unassembled WGS sequence"/>
</dbReference>
<dbReference type="GO" id="GO:0016616">
    <property type="term" value="F:oxidoreductase activity, acting on the CH-OH group of donors, NAD or NADP as acceptor"/>
    <property type="evidence" value="ECO:0007669"/>
    <property type="project" value="InterPro"/>
</dbReference>
<dbReference type="GO" id="GO:0006631">
    <property type="term" value="P:fatty acid metabolic process"/>
    <property type="evidence" value="ECO:0007669"/>
    <property type="project" value="InterPro"/>
</dbReference>
<dbReference type="PANTHER" id="PTHR48075:SF5">
    <property type="entry name" value="3-HYDROXYBUTYRYL-COA DEHYDROGENASE"/>
    <property type="match status" value="1"/>
</dbReference>
<dbReference type="InterPro" id="IPR008927">
    <property type="entry name" value="6-PGluconate_DH-like_C_sf"/>
</dbReference>
<dbReference type="InterPro" id="IPR013328">
    <property type="entry name" value="6PGD_dom2"/>
</dbReference>
<reference evidence="2" key="1">
    <citation type="journal article" date="2014" name="Int. J. Syst. Evol. Microbiol.">
        <title>Complete genome sequence of Corynebacterium casei LMG S-19264T (=DSM 44701T), isolated from a smear-ripened cheese.</title>
        <authorList>
            <consortium name="US DOE Joint Genome Institute (JGI-PGF)"/>
            <person name="Walter F."/>
            <person name="Albersmeier A."/>
            <person name="Kalinowski J."/>
            <person name="Ruckert C."/>
        </authorList>
    </citation>
    <scope>NUCLEOTIDE SEQUENCE</scope>
    <source>
        <strain evidence="2">CGMCC 1.15290</strain>
    </source>
</reference>
<evidence type="ECO:0000259" key="1">
    <source>
        <dbReference type="Pfam" id="PF00725"/>
    </source>
</evidence>
<comment type="caution">
    <text evidence="2">The sequence shown here is derived from an EMBL/GenBank/DDBJ whole genome shotgun (WGS) entry which is preliminary data.</text>
</comment>
<dbReference type="EMBL" id="BMIB01000004">
    <property type="protein sequence ID" value="GGH77208.1"/>
    <property type="molecule type" value="Genomic_DNA"/>
</dbReference>
<dbReference type="RefSeq" id="WP_188956255.1">
    <property type="nucleotide sequence ID" value="NZ_BMIB01000004.1"/>
</dbReference>
<reference evidence="2" key="2">
    <citation type="submission" date="2020-09" db="EMBL/GenBank/DDBJ databases">
        <authorList>
            <person name="Sun Q."/>
            <person name="Zhou Y."/>
        </authorList>
    </citation>
    <scope>NUCLEOTIDE SEQUENCE</scope>
    <source>
        <strain evidence="2">CGMCC 1.15290</strain>
    </source>
</reference>
<gene>
    <name evidence="2" type="ORF">GCM10011379_43210</name>
</gene>
<dbReference type="InterPro" id="IPR006108">
    <property type="entry name" value="3HC_DH_C"/>
</dbReference>